<protein>
    <submittedName>
        <fullName evidence="2">Uncharacterized protein</fullName>
    </submittedName>
</protein>
<reference evidence="2 3" key="1">
    <citation type="submission" date="2018-01" db="EMBL/GenBank/DDBJ databases">
        <title>Genomic Encyclopedia of Type Strains, Phase I: the one thousand microbial genomes (KMG-I) project.</title>
        <authorList>
            <person name="Goeker M."/>
        </authorList>
    </citation>
    <scope>NUCLEOTIDE SEQUENCE [LARGE SCALE GENOMIC DNA]</scope>
    <source>
        <strain evidence="2 3">DSM 17960</strain>
    </source>
</reference>
<organism evidence="2 3">
    <name type="scientific">Flavobacterium croceum DSM 17960</name>
    <dbReference type="NCBI Taxonomy" id="1121886"/>
    <lineage>
        <taxon>Bacteria</taxon>
        <taxon>Pseudomonadati</taxon>
        <taxon>Bacteroidota</taxon>
        <taxon>Flavobacteriia</taxon>
        <taxon>Flavobacteriales</taxon>
        <taxon>Flavobacteriaceae</taxon>
        <taxon>Flavobacterium</taxon>
    </lineage>
</organism>
<evidence type="ECO:0000313" key="2">
    <source>
        <dbReference type="EMBL" id="POS02954.1"/>
    </source>
</evidence>
<comment type="caution">
    <text evidence="2">The sequence shown here is derived from an EMBL/GenBank/DDBJ whole genome shotgun (WGS) entry which is preliminary data.</text>
</comment>
<dbReference type="AlphaFoldDB" id="A0A2S4NB71"/>
<keyword evidence="1" id="KW-0732">Signal</keyword>
<dbReference type="EMBL" id="PQNY01000001">
    <property type="protein sequence ID" value="POS02954.1"/>
    <property type="molecule type" value="Genomic_DNA"/>
</dbReference>
<feature type="signal peptide" evidence="1">
    <location>
        <begin position="1"/>
        <end position="22"/>
    </location>
</feature>
<accession>A0A2S4NB71</accession>
<evidence type="ECO:0000256" key="1">
    <source>
        <dbReference type="SAM" id="SignalP"/>
    </source>
</evidence>
<keyword evidence="3" id="KW-1185">Reference proteome</keyword>
<proteinExistence type="predicted"/>
<dbReference type="RefSeq" id="WP_146046958.1">
    <property type="nucleotide sequence ID" value="NZ_PQNY01000001.1"/>
</dbReference>
<dbReference type="OrthoDB" id="1272076at2"/>
<sequence length="137" mass="16373">MKLWLNLHLILSCFLLSFSVNAQVYHFKTSSLSVMDKDEKGKWNTWTEFKKAEIIITLDGKKDRFIVNSKDLQLFKINKYLEKVTTENDETIGFECEDNTGELCYIMIITRKKENNRKQFYIIYNDLKMVYNITDYI</sequence>
<name>A0A2S4NB71_9FLAO</name>
<gene>
    <name evidence="2" type="ORF">Q361_10152</name>
</gene>
<feature type="chain" id="PRO_5015515997" evidence="1">
    <location>
        <begin position="23"/>
        <end position="137"/>
    </location>
</feature>
<evidence type="ECO:0000313" key="3">
    <source>
        <dbReference type="Proteomes" id="UP000237056"/>
    </source>
</evidence>
<dbReference type="Proteomes" id="UP000237056">
    <property type="component" value="Unassembled WGS sequence"/>
</dbReference>